<proteinExistence type="predicted"/>
<gene>
    <name evidence="1" type="ORF">JK636_14440</name>
</gene>
<comment type="caution">
    <text evidence="1">The sequence shown here is derived from an EMBL/GenBank/DDBJ whole genome shotgun (WGS) entry which is preliminary data.</text>
</comment>
<accession>A0ABS1TF28</accession>
<evidence type="ECO:0000313" key="1">
    <source>
        <dbReference type="EMBL" id="MBL4936949.1"/>
    </source>
</evidence>
<keyword evidence="2" id="KW-1185">Reference proteome</keyword>
<protein>
    <submittedName>
        <fullName evidence="1">Uncharacterized protein</fullName>
    </submittedName>
</protein>
<name>A0ABS1TF28_9CLOT</name>
<organism evidence="1 2">
    <name type="scientific">Clostridium rhizosphaerae</name>
    <dbReference type="NCBI Taxonomy" id="2803861"/>
    <lineage>
        <taxon>Bacteria</taxon>
        <taxon>Bacillati</taxon>
        <taxon>Bacillota</taxon>
        <taxon>Clostridia</taxon>
        <taxon>Eubacteriales</taxon>
        <taxon>Clostridiaceae</taxon>
        <taxon>Clostridium</taxon>
    </lineage>
</organism>
<dbReference type="EMBL" id="JAESWC010000009">
    <property type="protein sequence ID" value="MBL4936949.1"/>
    <property type="molecule type" value="Genomic_DNA"/>
</dbReference>
<dbReference type="Proteomes" id="UP000632377">
    <property type="component" value="Unassembled WGS sequence"/>
</dbReference>
<sequence length="330" mass="37877">MMELTFAQSFSLIALNAQDSIHLTTAKKAALRCMSASVILELYLDKQFNVNSEDLTFTKEDLSNPSINLYQETILKIILGRNDSISDTLSNYLSHVIKLSNKQLKEIERTLADSLKGIDALEEIPNLLGCDLEFKTAGVSIKEYRSNGELYTKITEGLRAEILEDGVMSEEAILMLWLMRESGSIYDIFSKEELKIVADRINQLFEENSFARQIFSINIHKSIEIAIKNFLNIKKSIMSTQIGTGVNFAFPFFERSQSIFIDTEAMFENKEERLRDVKVRLEQYGHTFTVIREGEVPLIKIDNFLYEAIPTAMNYQFPVQGVRLRRYPIY</sequence>
<reference evidence="1 2" key="1">
    <citation type="submission" date="2021-01" db="EMBL/GenBank/DDBJ databases">
        <title>Genome public.</title>
        <authorList>
            <person name="Liu C."/>
            <person name="Sun Q."/>
        </authorList>
    </citation>
    <scope>NUCLEOTIDE SEQUENCE [LARGE SCALE GENOMIC DNA]</scope>
    <source>
        <strain evidence="1 2">YIM B02515</strain>
    </source>
</reference>
<evidence type="ECO:0000313" key="2">
    <source>
        <dbReference type="Proteomes" id="UP000632377"/>
    </source>
</evidence>